<proteinExistence type="predicted"/>
<evidence type="ECO:0000256" key="2">
    <source>
        <dbReference type="ARBA" id="ARBA00022527"/>
    </source>
</evidence>
<protein>
    <recommendedName>
        <fullName evidence="1">non-specific serine/threonine protein kinase</fullName>
        <ecNumber evidence="1">2.7.11.1</ecNumber>
    </recommendedName>
</protein>
<comment type="catalytic activity">
    <reaction evidence="8">
        <text>L-seryl-[protein] + ATP = O-phospho-L-seryl-[protein] + ADP + H(+)</text>
        <dbReference type="Rhea" id="RHEA:17989"/>
        <dbReference type="Rhea" id="RHEA-COMP:9863"/>
        <dbReference type="Rhea" id="RHEA-COMP:11604"/>
        <dbReference type="ChEBI" id="CHEBI:15378"/>
        <dbReference type="ChEBI" id="CHEBI:29999"/>
        <dbReference type="ChEBI" id="CHEBI:30616"/>
        <dbReference type="ChEBI" id="CHEBI:83421"/>
        <dbReference type="ChEBI" id="CHEBI:456216"/>
        <dbReference type="EC" id="2.7.11.1"/>
    </reaction>
</comment>
<keyword evidence="6 9" id="KW-0067">ATP-binding</keyword>
<dbReference type="SUPFAM" id="SSF56112">
    <property type="entry name" value="Protein kinase-like (PK-like)"/>
    <property type="match status" value="1"/>
</dbReference>
<dbReference type="Gene3D" id="3.30.10.20">
    <property type="match status" value="3"/>
</dbReference>
<dbReference type="SUPFAM" id="SSF54184">
    <property type="entry name" value="Penicillin-binding protein 2x (pbp-2x), c-terminal domain"/>
    <property type="match status" value="1"/>
</dbReference>
<dbReference type="PROSITE" id="PS51178">
    <property type="entry name" value="PASTA"/>
    <property type="match status" value="3"/>
</dbReference>
<dbReference type="NCBIfam" id="NF033483">
    <property type="entry name" value="PknB_PASTA_kin"/>
    <property type="match status" value="1"/>
</dbReference>
<organism evidence="14 15">
    <name type="scientific">Selenihalanaerobacter shriftii</name>
    <dbReference type="NCBI Taxonomy" id="142842"/>
    <lineage>
        <taxon>Bacteria</taxon>
        <taxon>Bacillati</taxon>
        <taxon>Bacillota</taxon>
        <taxon>Clostridia</taxon>
        <taxon>Halanaerobiales</taxon>
        <taxon>Halobacteroidaceae</taxon>
        <taxon>Selenihalanaerobacter</taxon>
    </lineage>
</organism>
<feature type="domain" description="PASTA" evidence="13">
    <location>
        <begin position="389"/>
        <end position="456"/>
    </location>
</feature>
<dbReference type="FunFam" id="1.10.510.10:FF:000021">
    <property type="entry name" value="Serine/threonine protein kinase"/>
    <property type="match status" value="1"/>
</dbReference>
<dbReference type="CDD" id="cd06577">
    <property type="entry name" value="PASTA_pknB"/>
    <property type="match status" value="3"/>
</dbReference>
<comment type="catalytic activity">
    <reaction evidence="7">
        <text>L-threonyl-[protein] + ATP = O-phospho-L-threonyl-[protein] + ADP + H(+)</text>
        <dbReference type="Rhea" id="RHEA:46608"/>
        <dbReference type="Rhea" id="RHEA-COMP:11060"/>
        <dbReference type="Rhea" id="RHEA-COMP:11605"/>
        <dbReference type="ChEBI" id="CHEBI:15378"/>
        <dbReference type="ChEBI" id="CHEBI:30013"/>
        <dbReference type="ChEBI" id="CHEBI:30616"/>
        <dbReference type="ChEBI" id="CHEBI:61977"/>
        <dbReference type="ChEBI" id="CHEBI:456216"/>
        <dbReference type="EC" id="2.7.11.1"/>
    </reaction>
</comment>
<dbReference type="PANTHER" id="PTHR43289:SF34">
    <property type="entry name" value="SERINE_THREONINE-PROTEIN KINASE YBDM-RELATED"/>
    <property type="match status" value="1"/>
</dbReference>
<dbReference type="PANTHER" id="PTHR43289">
    <property type="entry name" value="MITOGEN-ACTIVATED PROTEIN KINASE KINASE KINASE 20-RELATED"/>
    <property type="match status" value="1"/>
</dbReference>
<feature type="binding site" evidence="9">
    <location>
        <position position="39"/>
    </location>
    <ligand>
        <name>ATP</name>
        <dbReference type="ChEBI" id="CHEBI:30616"/>
    </ligand>
</feature>
<feature type="domain" description="PASTA" evidence="13">
    <location>
        <begin position="457"/>
        <end position="524"/>
    </location>
</feature>
<dbReference type="PROSITE" id="PS00108">
    <property type="entry name" value="PROTEIN_KINASE_ST"/>
    <property type="match status" value="1"/>
</dbReference>
<dbReference type="AlphaFoldDB" id="A0A1T4JL69"/>
<evidence type="ECO:0000313" key="15">
    <source>
        <dbReference type="Proteomes" id="UP000190625"/>
    </source>
</evidence>
<evidence type="ECO:0000256" key="4">
    <source>
        <dbReference type="ARBA" id="ARBA00022741"/>
    </source>
</evidence>
<dbReference type="PROSITE" id="PS00107">
    <property type="entry name" value="PROTEIN_KINASE_ATP"/>
    <property type="match status" value="1"/>
</dbReference>
<evidence type="ECO:0000313" key="14">
    <source>
        <dbReference type="EMBL" id="SJZ30882.1"/>
    </source>
</evidence>
<dbReference type="OrthoDB" id="9788659at2"/>
<evidence type="ECO:0000256" key="9">
    <source>
        <dbReference type="PROSITE-ProRule" id="PRU10141"/>
    </source>
</evidence>
<dbReference type="SMART" id="SM00740">
    <property type="entry name" value="PASTA"/>
    <property type="match status" value="3"/>
</dbReference>
<reference evidence="15" key="1">
    <citation type="submission" date="2017-02" db="EMBL/GenBank/DDBJ databases">
        <authorList>
            <person name="Varghese N."/>
            <person name="Submissions S."/>
        </authorList>
    </citation>
    <scope>NUCLEOTIDE SEQUENCE [LARGE SCALE GENOMIC DNA]</scope>
    <source>
        <strain evidence="15">ATCC BAA-73</strain>
    </source>
</reference>
<dbReference type="FunFam" id="3.30.200.20:FF:000035">
    <property type="entry name" value="Serine/threonine protein kinase Stk1"/>
    <property type="match status" value="1"/>
</dbReference>
<keyword evidence="4 9" id="KW-0547">Nucleotide-binding</keyword>
<name>A0A1T4JL69_9FIRM</name>
<feature type="domain" description="PASTA" evidence="13">
    <location>
        <begin position="526"/>
        <end position="594"/>
    </location>
</feature>
<dbReference type="InterPro" id="IPR005543">
    <property type="entry name" value="PASTA_dom"/>
</dbReference>
<keyword evidence="2 14" id="KW-0723">Serine/threonine-protein kinase</keyword>
<dbReference type="SMART" id="SM00220">
    <property type="entry name" value="S_TKc"/>
    <property type="match status" value="1"/>
</dbReference>
<dbReference type="InterPro" id="IPR000719">
    <property type="entry name" value="Prot_kinase_dom"/>
</dbReference>
<dbReference type="InterPro" id="IPR017441">
    <property type="entry name" value="Protein_kinase_ATP_BS"/>
</dbReference>
<dbReference type="Pfam" id="PF00069">
    <property type="entry name" value="Pkinase"/>
    <property type="match status" value="1"/>
</dbReference>
<dbReference type="Pfam" id="PF03793">
    <property type="entry name" value="PASTA"/>
    <property type="match status" value="3"/>
</dbReference>
<dbReference type="Proteomes" id="UP000190625">
    <property type="component" value="Unassembled WGS sequence"/>
</dbReference>
<evidence type="ECO:0000259" key="13">
    <source>
        <dbReference type="PROSITE" id="PS51178"/>
    </source>
</evidence>
<sequence>MIGECLNNRYQIEKKIGEGGMALVYEAKDKLLNRQVAVKVLRGQFSNDKEFVERFKREAQAVASFSHHNIVNIFDIGKDNDTHYIVMENVQGETLKKKIEKEGKLKVSIALEITEQICEALVVAHRNQIVHCDIKPGNILLTPERRAKLTDFGIARALTSATLKQTQTVIGSANYFAPEQAKGDKVDERTDIYSLGIVLYEMVTGEVPFEGESPVSVALKHIKNKPKLPREINSDIPLKVEEIILKALNKRAEKRYNSIKKMLEEVQKVIQSTIESKERSKSEKEVDLTEKTIVMHKDEYPSIANNEEDSTELSSDEGLTKESEESSTEELVIESKEKFGNNESIQAKNNKETKSFFQRNRRLIIGALVFIFMLGSLTWGYYQVVDFLRVPVVEVPDVVGKNMNTAKQQLLEKRLELEVHGKNYNNQIPKDHIISQYPKAGKEVKEGRKINLVISKGAKLTKVPKVIGQPLREVKVALDEADLKVGEVTSVFNDQIKKGLVISQNPEPREEVKINSTIELIISKGKEAKLVNVPNLIGLNEENAKQRLRELDLIIGETKYKESLNYFEGQVMSQEPKPSTELTAGSQVNLVISSGIRNVYDSEIHQFRVRVNINPGEEDQQVKITVKDDNGRRIIYNKLHHPGDLVNRKVISVGSTVVQVYINNSLIREQRL</sequence>
<keyword evidence="3" id="KW-0808">Transferase</keyword>
<feature type="domain" description="Protein kinase" evidence="12">
    <location>
        <begin position="10"/>
        <end position="270"/>
    </location>
</feature>
<dbReference type="EMBL" id="FUWM01000003">
    <property type="protein sequence ID" value="SJZ30882.1"/>
    <property type="molecule type" value="Genomic_DNA"/>
</dbReference>
<dbReference type="InterPro" id="IPR011009">
    <property type="entry name" value="Kinase-like_dom_sf"/>
</dbReference>
<dbReference type="GO" id="GO:0004674">
    <property type="term" value="F:protein serine/threonine kinase activity"/>
    <property type="evidence" value="ECO:0007669"/>
    <property type="project" value="UniProtKB-KW"/>
</dbReference>
<dbReference type="CDD" id="cd14014">
    <property type="entry name" value="STKc_PknB_like"/>
    <property type="match status" value="1"/>
</dbReference>
<keyword evidence="11" id="KW-1133">Transmembrane helix</keyword>
<evidence type="ECO:0000256" key="1">
    <source>
        <dbReference type="ARBA" id="ARBA00012513"/>
    </source>
</evidence>
<dbReference type="Gene3D" id="1.10.510.10">
    <property type="entry name" value="Transferase(Phosphotransferase) domain 1"/>
    <property type="match status" value="1"/>
</dbReference>
<dbReference type="InterPro" id="IPR008271">
    <property type="entry name" value="Ser/Thr_kinase_AS"/>
</dbReference>
<feature type="transmembrane region" description="Helical" evidence="11">
    <location>
        <begin position="363"/>
        <end position="382"/>
    </location>
</feature>
<evidence type="ECO:0000256" key="8">
    <source>
        <dbReference type="ARBA" id="ARBA00048679"/>
    </source>
</evidence>
<dbReference type="STRING" id="142842.SAMN02745118_00134"/>
<accession>A0A1T4JL69</accession>
<dbReference type="RefSeq" id="WP_078808669.1">
    <property type="nucleotide sequence ID" value="NZ_FUWM01000003.1"/>
</dbReference>
<feature type="compositionally biased region" description="Acidic residues" evidence="10">
    <location>
        <begin position="306"/>
        <end position="315"/>
    </location>
</feature>
<dbReference type="PROSITE" id="PS50011">
    <property type="entry name" value="PROTEIN_KINASE_DOM"/>
    <property type="match status" value="1"/>
</dbReference>
<evidence type="ECO:0000256" key="5">
    <source>
        <dbReference type="ARBA" id="ARBA00022777"/>
    </source>
</evidence>
<evidence type="ECO:0000256" key="11">
    <source>
        <dbReference type="SAM" id="Phobius"/>
    </source>
</evidence>
<evidence type="ECO:0000256" key="6">
    <source>
        <dbReference type="ARBA" id="ARBA00022840"/>
    </source>
</evidence>
<evidence type="ECO:0000256" key="7">
    <source>
        <dbReference type="ARBA" id="ARBA00047899"/>
    </source>
</evidence>
<keyword evidence="5 14" id="KW-0418">Kinase</keyword>
<dbReference type="EC" id="2.7.11.1" evidence="1"/>
<evidence type="ECO:0000256" key="10">
    <source>
        <dbReference type="SAM" id="MobiDB-lite"/>
    </source>
</evidence>
<keyword evidence="15" id="KW-1185">Reference proteome</keyword>
<evidence type="ECO:0000259" key="12">
    <source>
        <dbReference type="PROSITE" id="PS50011"/>
    </source>
</evidence>
<feature type="region of interest" description="Disordered" evidence="10">
    <location>
        <begin position="300"/>
        <end position="332"/>
    </location>
</feature>
<evidence type="ECO:0000256" key="3">
    <source>
        <dbReference type="ARBA" id="ARBA00022679"/>
    </source>
</evidence>
<dbReference type="GO" id="GO:0005524">
    <property type="term" value="F:ATP binding"/>
    <property type="evidence" value="ECO:0007669"/>
    <property type="project" value="UniProtKB-UniRule"/>
</dbReference>
<keyword evidence="11" id="KW-0812">Transmembrane</keyword>
<dbReference type="Gene3D" id="3.30.200.20">
    <property type="entry name" value="Phosphorylase Kinase, domain 1"/>
    <property type="match status" value="1"/>
</dbReference>
<keyword evidence="11" id="KW-0472">Membrane</keyword>
<gene>
    <name evidence="14" type="ORF">SAMN02745118_00134</name>
</gene>